<accession>A0A6L2M916</accession>
<comment type="caution">
    <text evidence="1">The sequence shown here is derived from an EMBL/GenBank/DDBJ whole genome shotgun (WGS) entry which is preliminary data.</text>
</comment>
<sequence length="248" mass="28522">MAITATIDRNVKVLITKASIRRHLKLGDFKVKTSKARRKAKIVISEDKDAKDPSKQGRSLIEELDMDVDISLVPLCADDQGRTIDDTQVNGQPKDQLGVFSAAKARDKGKAVMQEFNPTKKIKWRIQVQMSIDEELARKLHEEELARFNAQQEAIDIATKEKAISEGDQAHDIDWSDPTVIRYHTLQNKPRCVAEVRKSMYIYLKNQGGFKLSHFKGINYEDIRPIFEKVWDQIHSFVPMNYELEVQR</sequence>
<evidence type="ECO:0000313" key="1">
    <source>
        <dbReference type="EMBL" id="GEU70533.1"/>
    </source>
</evidence>
<protein>
    <submittedName>
        <fullName evidence="1">Uncharacterized protein</fullName>
    </submittedName>
</protein>
<name>A0A6L2M916_TANCI</name>
<dbReference type="AlphaFoldDB" id="A0A6L2M916"/>
<reference evidence="1" key="1">
    <citation type="journal article" date="2019" name="Sci. Rep.">
        <title>Draft genome of Tanacetum cinerariifolium, the natural source of mosquito coil.</title>
        <authorList>
            <person name="Yamashiro T."/>
            <person name="Shiraishi A."/>
            <person name="Satake H."/>
            <person name="Nakayama K."/>
        </authorList>
    </citation>
    <scope>NUCLEOTIDE SEQUENCE</scope>
</reference>
<proteinExistence type="predicted"/>
<organism evidence="1">
    <name type="scientific">Tanacetum cinerariifolium</name>
    <name type="common">Dalmatian daisy</name>
    <name type="synonym">Chrysanthemum cinerariifolium</name>
    <dbReference type="NCBI Taxonomy" id="118510"/>
    <lineage>
        <taxon>Eukaryota</taxon>
        <taxon>Viridiplantae</taxon>
        <taxon>Streptophyta</taxon>
        <taxon>Embryophyta</taxon>
        <taxon>Tracheophyta</taxon>
        <taxon>Spermatophyta</taxon>
        <taxon>Magnoliopsida</taxon>
        <taxon>eudicotyledons</taxon>
        <taxon>Gunneridae</taxon>
        <taxon>Pentapetalae</taxon>
        <taxon>asterids</taxon>
        <taxon>campanulids</taxon>
        <taxon>Asterales</taxon>
        <taxon>Asteraceae</taxon>
        <taxon>Asteroideae</taxon>
        <taxon>Anthemideae</taxon>
        <taxon>Anthemidinae</taxon>
        <taxon>Tanacetum</taxon>
    </lineage>
</organism>
<dbReference type="EMBL" id="BKCJ010006131">
    <property type="protein sequence ID" value="GEU70533.1"/>
    <property type="molecule type" value="Genomic_DNA"/>
</dbReference>
<gene>
    <name evidence="1" type="ORF">Tci_042511</name>
</gene>